<keyword evidence="3" id="KW-1185">Reference proteome</keyword>
<dbReference type="AlphaFoldDB" id="A0AA40B2Y2"/>
<protein>
    <submittedName>
        <fullName evidence="2">Uncharacterized protein</fullName>
    </submittedName>
</protein>
<gene>
    <name evidence="2" type="ORF">B0T26DRAFT_671485</name>
</gene>
<organism evidence="2 3">
    <name type="scientific">Lasiosphaeria miniovina</name>
    <dbReference type="NCBI Taxonomy" id="1954250"/>
    <lineage>
        <taxon>Eukaryota</taxon>
        <taxon>Fungi</taxon>
        <taxon>Dikarya</taxon>
        <taxon>Ascomycota</taxon>
        <taxon>Pezizomycotina</taxon>
        <taxon>Sordariomycetes</taxon>
        <taxon>Sordariomycetidae</taxon>
        <taxon>Sordariales</taxon>
        <taxon>Lasiosphaeriaceae</taxon>
        <taxon>Lasiosphaeria</taxon>
    </lineage>
</organism>
<feature type="region of interest" description="Disordered" evidence="1">
    <location>
        <begin position="162"/>
        <end position="194"/>
    </location>
</feature>
<evidence type="ECO:0000256" key="1">
    <source>
        <dbReference type="SAM" id="MobiDB-lite"/>
    </source>
</evidence>
<dbReference type="RefSeq" id="XP_060299574.1">
    <property type="nucleotide sequence ID" value="XM_060439333.1"/>
</dbReference>
<feature type="compositionally biased region" description="Basic and acidic residues" evidence="1">
    <location>
        <begin position="173"/>
        <end position="186"/>
    </location>
</feature>
<reference evidence="2" key="1">
    <citation type="submission" date="2023-06" db="EMBL/GenBank/DDBJ databases">
        <title>Genome-scale phylogeny and comparative genomics of the fungal order Sordariales.</title>
        <authorList>
            <consortium name="Lawrence Berkeley National Laboratory"/>
            <person name="Hensen N."/>
            <person name="Bonometti L."/>
            <person name="Westerberg I."/>
            <person name="Brannstrom I.O."/>
            <person name="Guillou S."/>
            <person name="Cros-Aarteil S."/>
            <person name="Calhoun S."/>
            <person name="Haridas S."/>
            <person name="Kuo A."/>
            <person name="Mondo S."/>
            <person name="Pangilinan J."/>
            <person name="Riley R."/>
            <person name="LaButti K."/>
            <person name="Andreopoulos B."/>
            <person name="Lipzen A."/>
            <person name="Chen C."/>
            <person name="Yanf M."/>
            <person name="Daum C."/>
            <person name="Ng V."/>
            <person name="Clum A."/>
            <person name="Steindorff A."/>
            <person name="Ohm R."/>
            <person name="Martin F."/>
            <person name="Silar P."/>
            <person name="Natvig D."/>
            <person name="Lalanne C."/>
            <person name="Gautier V."/>
            <person name="Ament-velasquez S.L."/>
            <person name="Kruys A."/>
            <person name="Hutchinson M.I."/>
            <person name="Powell A.J."/>
            <person name="Barry K."/>
            <person name="Miller A.N."/>
            <person name="Grigoriev I.V."/>
            <person name="Debuchy R."/>
            <person name="Gladieux P."/>
            <person name="Thoren M.H."/>
            <person name="Johannesson H."/>
        </authorList>
    </citation>
    <scope>NUCLEOTIDE SEQUENCE</scope>
    <source>
        <strain evidence="2">SMH2392-1A</strain>
    </source>
</reference>
<dbReference type="EMBL" id="JAUIRO010000002">
    <property type="protein sequence ID" value="KAK0726718.1"/>
    <property type="molecule type" value="Genomic_DNA"/>
</dbReference>
<sequence>MVQQPLGCIPARNNGFPSPSERKQRRWTRGYVEGMLWNVLVILAVEIKKQVASTRDILWSLRVSELRKRALTIAGNQMDRPHRIDAGLYSSFSMRPFTWTWRSRPSTMKWESRLARQDLGSAGSSTTHQDIAIARTGPRAKGTSGNAADYVFRLGSDVGRGEDRRRICGNRGRSRDHGIGSRDCDRGSNGSQAK</sequence>
<dbReference type="GeneID" id="85322603"/>
<proteinExistence type="predicted"/>
<accession>A0AA40B2Y2</accession>
<evidence type="ECO:0000313" key="3">
    <source>
        <dbReference type="Proteomes" id="UP001172101"/>
    </source>
</evidence>
<comment type="caution">
    <text evidence="2">The sequence shown here is derived from an EMBL/GenBank/DDBJ whole genome shotgun (WGS) entry which is preliminary data.</text>
</comment>
<name>A0AA40B2Y2_9PEZI</name>
<dbReference type="Proteomes" id="UP001172101">
    <property type="component" value="Unassembled WGS sequence"/>
</dbReference>
<evidence type="ECO:0000313" key="2">
    <source>
        <dbReference type="EMBL" id="KAK0726718.1"/>
    </source>
</evidence>